<organism evidence="5 6">
    <name type="scientific">Nocardia goodfellowii</name>
    <dbReference type="NCBI Taxonomy" id="882446"/>
    <lineage>
        <taxon>Bacteria</taxon>
        <taxon>Bacillati</taxon>
        <taxon>Actinomycetota</taxon>
        <taxon>Actinomycetes</taxon>
        <taxon>Mycobacteriales</taxon>
        <taxon>Nocardiaceae</taxon>
        <taxon>Nocardia</taxon>
    </lineage>
</organism>
<dbReference type="EMBL" id="JAGGMR010000001">
    <property type="protein sequence ID" value="MBP2189899.1"/>
    <property type="molecule type" value="Genomic_DNA"/>
</dbReference>
<gene>
    <name evidence="5" type="ORF">BJ987_002800</name>
</gene>
<accession>A0ABS4QDZ0</accession>
<name>A0ABS4QDZ0_9NOCA</name>
<comment type="similarity">
    <text evidence="1">Belongs to the peptidase S33 family.</text>
</comment>
<feature type="domain" description="AB hydrolase-1" evidence="3">
    <location>
        <begin position="24"/>
        <end position="215"/>
    </location>
</feature>
<dbReference type="InterPro" id="IPR049202">
    <property type="entry name" value="DUF6817"/>
</dbReference>
<dbReference type="SUPFAM" id="SSF53474">
    <property type="entry name" value="alpha/beta-Hydrolases"/>
    <property type="match status" value="1"/>
</dbReference>
<reference evidence="5 6" key="1">
    <citation type="submission" date="2021-03" db="EMBL/GenBank/DDBJ databases">
        <title>Sequencing the genomes of 1000 actinobacteria strains.</title>
        <authorList>
            <person name="Klenk H.-P."/>
        </authorList>
    </citation>
    <scope>NUCLEOTIDE SEQUENCE [LARGE SCALE GENOMIC DNA]</scope>
    <source>
        <strain evidence="5 6">DSM 45516</strain>
    </source>
</reference>
<evidence type="ECO:0000313" key="6">
    <source>
        <dbReference type="Proteomes" id="UP001519325"/>
    </source>
</evidence>
<evidence type="ECO:0000256" key="2">
    <source>
        <dbReference type="ARBA" id="ARBA00022801"/>
    </source>
</evidence>
<dbReference type="Gene3D" id="3.40.50.1820">
    <property type="entry name" value="alpha/beta hydrolase"/>
    <property type="match status" value="2"/>
</dbReference>
<evidence type="ECO:0000259" key="4">
    <source>
        <dbReference type="Pfam" id="PF20680"/>
    </source>
</evidence>
<dbReference type="InterPro" id="IPR000073">
    <property type="entry name" value="AB_hydrolase_1"/>
</dbReference>
<dbReference type="InterPro" id="IPR029058">
    <property type="entry name" value="AB_hydrolase_fold"/>
</dbReference>
<dbReference type="Pfam" id="PF12697">
    <property type="entry name" value="Abhydrolase_6"/>
    <property type="match status" value="1"/>
</dbReference>
<evidence type="ECO:0000256" key="1">
    <source>
        <dbReference type="ARBA" id="ARBA00010088"/>
    </source>
</evidence>
<keyword evidence="2" id="KW-0378">Hydrolase</keyword>
<dbReference type="InterPro" id="IPR051601">
    <property type="entry name" value="Serine_prot/Carboxylest_S33"/>
</dbReference>
<keyword evidence="6" id="KW-1185">Reference proteome</keyword>
<feature type="domain" description="DUF6817" evidence="4">
    <location>
        <begin position="240"/>
        <end position="321"/>
    </location>
</feature>
<protein>
    <submittedName>
        <fullName evidence="5">Pimeloyl-ACP methyl ester carboxylesterase</fullName>
    </submittedName>
</protein>
<dbReference type="PANTHER" id="PTHR43248">
    <property type="entry name" value="2-SUCCINYL-6-HYDROXY-2,4-CYCLOHEXADIENE-1-CARBOXYLATE SYNTHASE"/>
    <property type="match status" value="1"/>
</dbReference>
<evidence type="ECO:0000313" key="5">
    <source>
        <dbReference type="EMBL" id="MBP2189899.1"/>
    </source>
</evidence>
<dbReference type="PANTHER" id="PTHR43248:SF3">
    <property type="entry name" value="AB HYDROLASE-1 DOMAIN-CONTAINING PROTEIN"/>
    <property type="match status" value="1"/>
</dbReference>
<dbReference type="RefSeq" id="WP_209889271.1">
    <property type="nucleotide sequence ID" value="NZ_JAGGMR010000001.1"/>
</dbReference>
<dbReference type="Pfam" id="PF20680">
    <property type="entry name" value="DUF6817"/>
    <property type="match status" value="1"/>
</dbReference>
<proteinExistence type="inferred from homology"/>
<comment type="caution">
    <text evidence="5">The sequence shown here is derived from an EMBL/GenBank/DDBJ whole genome shotgun (WGS) entry which is preliminary data.</text>
</comment>
<evidence type="ECO:0000259" key="3">
    <source>
        <dbReference type="Pfam" id="PF12697"/>
    </source>
</evidence>
<sequence>MPIVDMTLGEVTLRATVSGTGPTVLMLHAGGERRSVWEPVAARMNTSGLRTVAYDLRGHGESSGRVGTLRAIADDVREMVRREPEPIVLVGASLGGLAAMAALAEPSVMARVAGLVLVDVVPDADPDRVRRWRDDHGLREQFTELVEDILGSSKALLTIAAELDLPILLVRAGRQTPLGDTDVDRFRAANHRVTVTCVPEAGHLVARDAPAELARLVVDHARLWLATDDAVSRAFELQQRLGAGHLDHPGGTLHTHLHRVHALTVEWNATPRTRLAAICHATYGTDGFAHALLPIADRSLLRHVIGSDAEALVYLYGAGDRTRTYPGLGRQPLPIFDRFTGRSRAVQGSELRDFAVLTIANELDVARHAQLPAPVRHGIRSLVAALASYAPDEAAFALADEALR</sequence>
<dbReference type="Proteomes" id="UP001519325">
    <property type="component" value="Unassembled WGS sequence"/>
</dbReference>